<proteinExistence type="predicted"/>
<dbReference type="PANTHER" id="PTHR45982">
    <property type="entry name" value="REGULATOR OF CHROMOSOME CONDENSATION"/>
    <property type="match status" value="1"/>
</dbReference>
<evidence type="ECO:0008006" key="4">
    <source>
        <dbReference type="Google" id="ProtNLM"/>
    </source>
</evidence>
<dbReference type="Proteomes" id="UP000053647">
    <property type="component" value="Unassembled WGS sequence"/>
</dbReference>
<organism evidence="2 3">
    <name type="scientific">Paxillus involutus ATCC 200175</name>
    <dbReference type="NCBI Taxonomy" id="664439"/>
    <lineage>
        <taxon>Eukaryota</taxon>
        <taxon>Fungi</taxon>
        <taxon>Dikarya</taxon>
        <taxon>Basidiomycota</taxon>
        <taxon>Agaricomycotina</taxon>
        <taxon>Agaricomycetes</taxon>
        <taxon>Agaricomycetidae</taxon>
        <taxon>Boletales</taxon>
        <taxon>Paxilineae</taxon>
        <taxon>Paxillaceae</taxon>
        <taxon>Paxillus</taxon>
    </lineage>
</organism>
<keyword evidence="3" id="KW-1185">Reference proteome</keyword>
<dbReference type="Gene3D" id="2.130.10.30">
    <property type="entry name" value="Regulator of chromosome condensation 1/beta-lactamase-inhibitor protein II"/>
    <property type="match status" value="2"/>
</dbReference>
<dbReference type="InterPro" id="IPR051553">
    <property type="entry name" value="Ran_GTPase-activating"/>
</dbReference>
<dbReference type="PANTHER" id="PTHR45982:SF1">
    <property type="entry name" value="REGULATOR OF CHROMOSOME CONDENSATION"/>
    <property type="match status" value="1"/>
</dbReference>
<dbReference type="InterPro" id="IPR000408">
    <property type="entry name" value="Reg_chr_condens"/>
</dbReference>
<dbReference type="EMBL" id="KN819348">
    <property type="protein sequence ID" value="KIJ13752.1"/>
    <property type="molecule type" value="Genomic_DNA"/>
</dbReference>
<dbReference type="InterPro" id="IPR009091">
    <property type="entry name" value="RCC1/BLIP-II"/>
</dbReference>
<feature type="repeat" description="RCC1" evidence="1">
    <location>
        <begin position="371"/>
        <end position="429"/>
    </location>
</feature>
<protein>
    <recommendedName>
        <fullName evidence="4">RCC1/BLIP-II protein</fullName>
    </recommendedName>
</protein>
<accession>A0A0C9U2E4</accession>
<dbReference type="OrthoDB" id="5370059at2759"/>
<evidence type="ECO:0000256" key="1">
    <source>
        <dbReference type="PROSITE-ProRule" id="PRU00235"/>
    </source>
</evidence>
<dbReference type="PROSITE" id="PS00626">
    <property type="entry name" value="RCC1_2"/>
    <property type="match status" value="1"/>
</dbReference>
<dbReference type="Pfam" id="PF00415">
    <property type="entry name" value="RCC1"/>
    <property type="match status" value="3"/>
</dbReference>
<dbReference type="AlphaFoldDB" id="A0A0C9U2E4"/>
<feature type="repeat" description="RCC1" evidence="1">
    <location>
        <begin position="312"/>
        <end position="365"/>
    </location>
</feature>
<dbReference type="SUPFAM" id="SSF50985">
    <property type="entry name" value="RCC1/BLIP-II"/>
    <property type="match status" value="2"/>
</dbReference>
<name>A0A0C9U2E4_PAXIN</name>
<dbReference type="HOGENOM" id="CLU_035268_0_0_1"/>
<evidence type="ECO:0000313" key="2">
    <source>
        <dbReference type="EMBL" id="KIJ13752.1"/>
    </source>
</evidence>
<reference evidence="3" key="2">
    <citation type="submission" date="2015-01" db="EMBL/GenBank/DDBJ databases">
        <title>Evolutionary Origins and Diversification of the Mycorrhizal Mutualists.</title>
        <authorList>
            <consortium name="DOE Joint Genome Institute"/>
            <consortium name="Mycorrhizal Genomics Consortium"/>
            <person name="Kohler A."/>
            <person name="Kuo A."/>
            <person name="Nagy L.G."/>
            <person name="Floudas D."/>
            <person name="Copeland A."/>
            <person name="Barry K.W."/>
            <person name="Cichocki N."/>
            <person name="Veneault-Fourrey C."/>
            <person name="LaButti K."/>
            <person name="Lindquist E.A."/>
            <person name="Lipzen A."/>
            <person name="Lundell T."/>
            <person name="Morin E."/>
            <person name="Murat C."/>
            <person name="Riley R."/>
            <person name="Ohm R."/>
            <person name="Sun H."/>
            <person name="Tunlid A."/>
            <person name="Henrissat B."/>
            <person name="Grigoriev I.V."/>
            <person name="Hibbett D.S."/>
            <person name="Martin F."/>
        </authorList>
    </citation>
    <scope>NUCLEOTIDE SEQUENCE [LARGE SCALE GENOMIC DNA]</scope>
    <source>
        <strain evidence="3">ATCC 200175</strain>
    </source>
</reference>
<dbReference type="PRINTS" id="PR00633">
    <property type="entry name" value="RCCNDNSATION"/>
</dbReference>
<feature type="repeat" description="RCC1" evidence="1">
    <location>
        <begin position="7"/>
        <end position="67"/>
    </location>
</feature>
<gene>
    <name evidence="2" type="ORF">PAXINDRAFT_80223</name>
</gene>
<sequence length="429" mass="45683">MTVEQRRVLLTAGSNAKGQLGIGSCEDAHIFTPCNFANCEPDQLPASTSRVVHIACGANHTILLLEHFDGAITLWGTGDGKKGQLGPEYGDPGSQPIFRKLVMPLSASYSHLGYTYKLIAAAWDTTYVVLSCPGKSDVLISMGANDSGALGVGEEGTGSASHLSVPRAVNFDDLFADSSKEGTQPRPICIQSLHAGPRHVIVQLQTVTSDAGVNESPPILAGWGASRQGQLGNVARTTNRPTRIPINIQEDRMVSCALGNQHTLVLHESGRISALGSNKQGQLRLHRAWESVQELGCTWNGTYVLLIDGDKHVLLAMGNNTQGQLGRGNATESASATIEAVKLPAEHTISAFSCGSEHLLTMSGSSEGDSASVLGWGWNEHGNLGLGTLDNVALPTRLWPREDVEEYSEYPQKIVSIWAGCATSWLVVE</sequence>
<evidence type="ECO:0000313" key="3">
    <source>
        <dbReference type="Proteomes" id="UP000053647"/>
    </source>
</evidence>
<dbReference type="PROSITE" id="PS50012">
    <property type="entry name" value="RCC1_3"/>
    <property type="match status" value="4"/>
</dbReference>
<feature type="repeat" description="RCC1" evidence="1">
    <location>
        <begin position="218"/>
        <end position="269"/>
    </location>
</feature>
<reference evidence="2 3" key="1">
    <citation type="submission" date="2014-06" db="EMBL/GenBank/DDBJ databases">
        <authorList>
            <consortium name="DOE Joint Genome Institute"/>
            <person name="Kuo A."/>
            <person name="Kohler A."/>
            <person name="Nagy L.G."/>
            <person name="Floudas D."/>
            <person name="Copeland A."/>
            <person name="Barry K.W."/>
            <person name="Cichocki N."/>
            <person name="Veneault-Fourrey C."/>
            <person name="LaButti K."/>
            <person name="Lindquist E.A."/>
            <person name="Lipzen A."/>
            <person name="Lundell T."/>
            <person name="Morin E."/>
            <person name="Murat C."/>
            <person name="Sun H."/>
            <person name="Tunlid A."/>
            <person name="Henrissat B."/>
            <person name="Grigoriev I.V."/>
            <person name="Hibbett D.S."/>
            <person name="Martin F."/>
            <person name="Nordberg H.P."/>
            <person name="Cantor M.N."/>
            <person name="Hua S.X."/>
        </authorList>
    </citation>
    <scope>NUCLEOTIDE SEQUENCE [LARGE SCALE GENOMIC DNA]</scope>
    <source>
        <strain evidence="2 3">ATCC 200175</strain>
    </source>
</reference>